<protein>
    <submittedName>
        <fullName evidence="2">UV-stimulated scaffold protein A</fullName>
    </submittedName>
</protein>
<evidence type="ECO:0000313" key="1">
    <source>
        <dbReference type="Proteomes" id="UP000887576"/>
    </source>
</evidence>
<evidence type="ECO:0000313" key="2">
    <source>
        <dbReference type="WBParaSite" id="JU765_v2.g6895.t2"/>
    </source>
</evidence>
<reference evidence="2" key="1">
    <citation type="submission" date="2022-11" db="UniProtKB">
        <authorList>
            <consortium name="WormBaseParasite"/>
        </authorList>
    </citation>
    <scope>IDENTIFICATION</scope>
</reference>
<proteinExistence type="predicted"/>
<dbReference type="Proteomes" id="UP000887576">
    <property type="component" value="Unplaced"/>
</dbReference>
<sequence>MDIADVKFCVRTIINKFDYEKRDLEQRSLTRLKSIVKAKADLIPEFEKYLMENLTSQDSDKRLCIFDYEKRDLEQRSLTRLKSIIKAKTDLIPEFEKYLMENLTSQDSDKRLCIVLISDYFFQRSHAFRTVLLDDLQEFLTYTMELDPLYYPLPGPTKAAILLKKETQNVFKLWDGKFADGYPKLRRTMTMLMKSKKFNFDRVDGLTAVERTRQDAERKRIEIVNKRIQDEIYKEFVDSRVHFEEALMEAKTTLDLLFPDFRQETEMETKTNGVVTDMPEKVFVSIPNSGMMMVEKSDDNMVLLNALNDSKKILASNSKKLKEWLEKLSKHEGSGETFEAMTKLQREMTNEFRRCKELKVVEKRKALLNKKTIISEEEDSDDDDGFETVDLSVKDPEGFANEFSEKAEEVLIPELSSVPDEEPQPVKKPPKKKTRDEPVDCEPGPSFKKTISAPVLSFGLDLKYWGQDVVPADLVDNSRLDGLNFWRPPDHERIGQESEDAYKTRLITFVGEMPEITRSCRAPLPSGKLCPRMDRKTCPLHGPIIDRDEQGNPVNQLADWGQTPLQRQHEEFVQKQKDAEEDAFLKQLEIQTEGKFSYDLAKRVAKRKEQRKKRQKAPGEA</sequence>
<organism evidence="1 2">
    <name type="scientific">Panagrolaimus sp. JU765</name>
    <dbReference type="NCBI Taxonomy" id="591449"/>
    <lineage>
        <taxon>Eukaryota</taxon>
        <taxon>Metazoa</taxon>
        <taxon>Ecdysozoa</taxon>
        <taxon>Nematoda</taxon>
        <taxon>Chromadorea</taxon>
        <taxon>Rhabditida</taxon>
        <taxon>Tylenchina</taxon>
        <taxon>Panagrolaimomorpha</taxon>
        <taxon>Panagrolaimoidea</taxon>
        <taxon>Panagrolaimidae</taxon>
        <taxon>Panagrolaimus</taxon>
    </lineage>
</organism>
<name>A0AC34RHI8_9BILA</name>
<dbReference type="WBParaSite" id="JU765_v2.g6895.t2">
    <property type="protein sequence ID" value="JU765_v2.g6895.t2"/>
    <property type="gene ID" value="JU765_v2.g6895"/>
</dbReference>
<accession>A0AC34RHI8</accession>